<dbReference type="PANTHER" id="PTHR45632">
    <property type="entry name" value="LD33804P"/>
    <property type="match status" value="1"/>
</dbReference>
<dbReference type="SUPFAM" id="SSF50965">
    <property type="entry name" value="Galactose oxidase, central domain"/>
    <property type="match status" value="1"/>
</dbReference>
<dbReference type="InterPro" id="IPR011043">
    <property type="entry name" value="Gal_Oxase/kelch_b-propeller"/>
</dbReference>
<evidence type="ECO:0000256" key="1">
    <source>
        <dbReference type="ARBA" id="ARBA00022441"/>
    </source>
</evidence>
<organism evidence="3">
    <name type="scientific">Capitella teleta</name>
    <name type="common">Polychaete worm</name>
    <dbReference type="NCBI Taxonomy" id="283909"/>
    <lineage>
        <taxon>Eukaryota</taxon>
        <taxon>Metazoa</taxon>
        <taxon>Spiralia</taxon>
        <taxon>Lophotrochozoa</taxon>
        <taxon>Annelida</taxon>
        <taxon>Polychaeta</taxon>
        <taxon>Sedentaria</taxon>
        <taxon>Scolecida</taxon>
        <taxon>Capitellidae</taxon>
        <taxon>Capitella</taxon>
    </lineage>
</organism>
<accession>R7UTG6</accession>
<gene>
    <name evidence="3" type="ORF">CAPTEDRAFT_220148</name>
</gene>
<dbReference type="InterPro" id="IPR015915">
    <property type="entry name" value="Kelch-typ_b-propeller"/>
</dbReference>
<dbReference type="Gene3D" id="2.120.10.80">
    <property type="entry name" value="Kelch-type beta propeller"/>
    <property type="match status" value="2"/>
</dbReference>
<dbReference type="PRINTS" id="PR00501">
    <property type="entry name" value="KELCHREPEAT"/>
</dbReference>
<evidence type="ECO:0000313" key="3">
    <source>
        <dbReference type="EMBL" id="ELU06676.1"/>
    </source>
</evidence>
<evidence type="ECO:0008006" key="6">
    <source>
        <dbReference type="Google" id="ProtNLM"/>
    </source>
</evidence>
<dbReference type="SMART" id="SM00612">
    <property type="entry name" value="Kelch"/>
    <property type="match status" value="3"/>
</dbReference>
<evidence type="ECO:0000256" key="2">
    <source>
        <dbReference type="ARBA" id="ARBA00022737"/>
    </source>
</evidence>
<dbReference type="EMBL" id="AMQN01001214">
    <property type="status" value="NOT_ANNOTATED_CDS"/>
    <property type="molecule type" value="Genomic_DNA"/>
</dbReference>
<dbReference type="PANTHER" id="PTHR45632:SF3">
    <property type="entry name" value="KELCH-LIKE PROTEIN 32"/>
    <property type="match status" value="1"/>
</dbReference>
<keyword evidence="1" id="KW-0880">Kelch repeat</keyword>
<dbReference type="OMA" id="RANHACA"/>
<dbReference type="Pfam" id="PF24681">
    <property type="entry name" value="Kelch_KLHDC2_KLHL20_DRC7"/>
    <property type="match status" value="1"/>
</dbReference>
<dbReference type="Proteomes" id="UP000014760">
    <property type="component" value="Unassembled WGS sequence"/>
</dbReference>
<dbReference type="OrthoDB" id="6052799at2759"/>
<keyword evidence="2" id="KW-0677">Repeat</keyword>
<protein>
    <recommendedName>
        <fullName evidence="6">BACK domain-containing protein</fullName>
    </recommendedName>
</protein>
<reference evidence="5" key="1">
    <citation type="submission" date="2012-12" db="EMBL/GenBank/DDBJ databases">
        <authorList>
            <person name="Hellsten U."/>
            <person name="Grimwood J."/>
            <person name="Chapman J.A."/>
            <person name="Shapiro H."/>
            <person name="Aerts A."/>
            <person name="Otillar R.P."/>
            <person name="Terry A.Y."/>
            <person name="Boore J.L."/>
            <person name="Simakov O."/>
            <person name="Marletaz F."/>
            <person name="Cho S.-J."/>
            <person name="Edsinger-Gonzales E."/>
            <person name="Havlak P."/>
            <person name="Kuo D.-H."/>
            <person name="Larsson T."/>
            <person name="Lv J."/>
            <person name="Arendt D."/>
            <person name="Savage R."/>
            <person name="Osoegawa K."/>
            <person name="de Jong P."/>
            <person name="Lindberg D.R."/>
            <person name="Seaver E.C."/>
            <person name="Weisblat D.A."/>
            <person name="Putnam N.H."/>
            <person name="Grigoriev I.V."/>
            <person name="Rokhsar D.S."/>
        </authorList>
    </citation>
    <scope>NUCLEOTIDE SEQUENCE</scope>
    <source>
        <strain evidence="5">I ESC-2004</strain>
    </source>
</reference>
<dbReference type="STRING" id="283909.R7UTG6"/>
<dbReference type="HOGENOM" id="CLU_790488_0_0_1"/>
<evidence type="ECO:0000313" key="5">
    <source>
        <dbReference type="Proteomes" id="UP000014760"/>
    </source>
</evidence>
<evidence type="ECO:0000313" key="4">
    <source>
        <dbReference type="EnsemblMetazoa" id="CapteP220148"/>
    </source>
</evidence>
<dbReference type="InterPro" id="IPR006652">
    <property type="entry name" value="Kelch_1"/>
</dbReference>
<reference evidence="3 5" key="2">
    <citation type="journal article" date="2013" name="Nature">
        <title>Insights into bilaterian evolution from three spiralian genomes.</title>
        <authorList>
            <person name="Simakov O."/>
            <person name="Marletaz F."/>
            <person name="Cho S.J."/>
            <person name="Edsinger-Gonzales E."/>
            <person name="Havlak P."/>
            <person name="Hellsten U."/>
            <person name="Kuo D.H."/>
            <person name="Larsson T."/>
            <person name="Lv J."/>
            <person name="Arendt D."/>
            <person name="Savage R."/>
            <person name="Osoegawa K."/>
            <person name="de Jong P."/>
            <person name="Grimwood J."/>
            <person name="Chapman J.A."/>
            <person name="Shapiro H."/>
            <person name="Aerts A."/>
            <person name="Otillar R.P."/>
            <person name="Terry A.Y."/>
            <person name="Boore J.L."/>
            <person name="Grigoriev I.V."/>
            <person name="Lindberg D.R."/>
            <person name="Seaver E.C."/>
            <person name="Weisblat D.A."/>
            <person name="Putnam N.H."/>
            <person name="Rokhsar D.S."/>
        </authorList>
    </citation>
    <scope>NUCLEOTIDE SEQUENCE</scope>
    <source>
        <strain evidence="3 5">I ESC-2004</strain>
    </source>
</reference>
<name>R7UTG6_CAPTE</name>
<dbReference type="EMBL" id="KB300511">
    <property type="protein sequence ID" value="ELU06676.1"/>
    <property type="molecule type" value="Genomic_DNA"/>
</dbReference>
<reference evidence="4" key="3">
    <citation type="submission" date="2015-06" db="UniProtKB">
        <authorList>
            <consortium name="EnsemblMetazoa"/>
        </authorList>
    </citation>
    <scope>IDENTIFICATION</scope>
</reference>
<sequence length="351" mass="38971">MEPYVVILDRSGFGLVVFISVKELVNYKKKKPNIICRVSAKLRGRKLFGATGSKQRNCLYVVGGEDVSRKTCLPTASRYNPSDDSWQELPPMATPRKNCGVGLVADQLLCVTGGEKSDGRATKICESFDLDKEKWVKGYAGVLPAPRAEHACVAKDNQLFLCGGKNRGSPQKNLWVLEDYQWHHLDDNYPAEMNTATAKHGMLASDDSLFFIGGVIDSGESQEASASLSSFKLVVGATETEEGPLHSDLISPWRWDYPDMNKARCNAAACLIGGVMFLFGGTGQKDESIREVECFDLKQNRWEVCFSLPSVEDYKNVTCVILDFDPSGCVFSEETERGRPEVETPEQWVLW</sequence>
<dbReference type="EnsemblMetazoa" id="CapteT220148">
    <property type="protein sequence ID" value="CapteP220148"/>
    <property type="gene ID" value="CapteG220148"/>
</dbReference>
<proteinExistence type="predicted"/>
<keyword evidence="5" id="KW-1185">Reference proteome</keyword>
<dbReference type="Pfam" id="PF01344">
    <property type="entry name" value="Kelch_1"/>
    <property type="match status" value="1"/>
</dbReference>
<dbReference type="AlphaFoldDB" id="R7UTG6"/>